<dbReference type="PANTHER" id="PTHR42743:SF10">
    <property type="entry name" value="D-ALANINE AMINOTRANSFERASE"/>
    <property type="match status" value="1"/>
</dbReference>
<evidence type="ECO:0000256" key="8">
    <source>
        <dbReference type="ARBA" id="ARBA00022898"/>
    </source>
</evidence>
<dbReference type="GO" id="GO:0008652">
    <property type="term" value="P:amino acid biosynthetic process"/>
    <property type="evidence" value="ECO:0007669"/>
    <property type="project" value="UniProtKB-ARBA"/>
</dbReference>
<dbReference type="Gene3D" id="3.30.470.10">
    <property type="match status" value="1"/>
</dbReference>
<dbReference type="InterPro" id="IPR043131">
    <property type="entry name" value="BCAT-like_N"/>
</dbReference>
<evidence type="ECO:0000256" key="6">
    <source>
        <dbReference type="ARBA" id="ARBA00022576"/>
    </source>
</evidence>
<evidence type="ECO:0000256" key="12">
    <source>
        <dbReference type="RuleBase" id="RU004520"/>
    </source>
</evidence>
<dbReference type="FunFam" id="3.20.10.10:FF:000002">
    <property type="entry name" value="D-alanine aminotransferase"/>
    <property type="match status" value="1"/>
</dbReference>
<evidence type="ECO:0000256" key="4">
    <source>
        <dbReference type="ARBA" id="ARBA00012874"/>
    </source>
</evidence>
<dbReference type="GO" id="GO:0030170">
    <property type="term" value="F:pyridoxal phosphate binding"/>
    <property type="evidence" value="ECO:0007669"/>
    <property type="project" value="InterPro"/>
</dbReference>
<dbReference type="InterPro" id="IPR001544">
    <property type="entry name" value="Aminotrans_IV"/>
</dbReference>
<dbReference type="EC" id="2.6.1.21" evidence="4 12"/>
<evidence type="ECO:0000256" key="7">
    <source>
        <dbReference type="ARBA" id="ARBA00022679"/>
    </source>
</evidence>
<dbReference type="STRING" id="237069.SAMN05216498_1899"/>
<dbReference type="InterPro" id="IPR018300">
    <property type="entry name" value="Aminotrans_IV_CS"/>
</dbReference>
<dbReference type="EMBL" id="FNIG01000003">
    <property type="protein sequence ID" value="SDN26583.1"/>
    <property type="molecule type" value="Genomic_DNA"/>
</dbReference>
<dbReference type="OrthoDB" id="9805628at2"/>
<dbReference type="GO" id="GO:0046394">
    <property type="term" value="P:carboxylic acid biosynthetic process"/>
    <property type="evidence" value="ECO:0007669"/>
    <property type="project" value="UniProtKB-ARBA"/>
</dbReference>
<keyword evidence="7" id="KW-0808">Transferase</keyword>
<dbReference type="PROSITE" id="PS00770">
    <property type="entry name" value="AA_TRANSFER_CLASS_4"/>
    <property type="match status" value="1"/>
</dbReference>
<dbReference type="NCBIfam" id="TIGR01121">
    <property type="entry name" value="D_amino_aminoT"/>
    <property type="match status" value="1"/>
</dbReference>
<evidence type="ECO:0000256" key="10">
    <source>
        <dbReference type="RuleBase" id="RU004106"/>
    </source>
</evidence>
<keyword evidence="6" id="KW-0032">Aminotransferase</keyword>
<dbReference type="PANTHER" id="PTHR42743">
    <property type="entry name" value="AMINO-ACID AMINOTRANSFERASE"/>
    <property type="match status" value="1"/>
</dbReference>
<keyword evidence="8 11" id="KW-0663">Pyridoxal phosphate</keyword>
<dbReference type="InterPro" id="IPR005784">
    <property type="entry name" value="D_amino_transT"/>
</dbReference>
<dbReference type="AlphaFoldDB" id="A0A1H0A0X3"/>
<dbReference type="InterPro" id="IPR050571">
    <property type="entry name" value="Class-IV_PLP-Dep_Aminotrnsfr"/>
</dbReference>
<dbReference type="Gene3D" id="3.20.10.10">
    <property type="entry name" value="D-amino Acid Aminotransferase, subunit A, domain 2"/>
    <property type="match status" value="1"/>
</dbReference>
<proteinExistence type="inferred from homology"/>
<sequence>MFVLLNNKFIDRQDSLIDIEDRGNQFGDGVYEVFRIYDGEYFLLDDHLKRLEFSLKETQIDYNLNQSKLKDQLLTLAQKNDVVDGGIYLQISRGSAARNHPFPEQTTPTVLAYPIPVTQPKEQQQNGIQATLYQDIRWLRCDIKSLNLLGNVMAKQHALDYGVNEAIFYRDKDHVTEGSSCNVFIVRDGVIQTHPANNYILNGITRLYIQYLAKQLDIPIKEEVFSVDELKQADEVFISSTTSEVISVIDIDGQTIGDGQPGPVAQQLLDAFFDHKDIQQLP</sequence>
<evidence type="ECO:0000313" key="13">
    <source>
        <dbReference type="EMBL" id="SDN26583.1"/>
    </source>
</evidence>
<name>A0A1H0A0X3_9BACI</name>
<comment type="subunit">
    <text evidence="3">Homodimer.</text>
</comment>
<accession>A0A1H0A0X3</accession>
<gene>
    <name evidence="13" type="ORF">SAMN05216498_1899</name>
</gene>
<comment type="catalytic activity">
    <reaction evidence="9 12">
        <text>D-alanine + 2-oxoglutarate = D-glutamate + pyruvate</text>
        <dbReference type="Rhea" id="RHEA:15869"/>
        <dbReference type="ChEBI" id="CHEBI:15361"/>
        <dbReference type="ChEBI" id="CHEBI:16810"/>
        <dbReference type="ChEBI" id="CHEBI:29986"/>
        <dbReference type="ChEBI" id="CHEBI:57416"/>
        <dbReference type="EC" id="2.6.1.21"/>
    </reaction>
</comment>
<keyword evidence="14" id="KW-1185">Reference proteome</keyword>
<dbReference type="InterPro" id="IPR036038">
    <property type="entry name" value="Aminotransferase-like"/>
</dbReference>
<dbReference type="Proteomes" id="UP000199334">
    <property type="component" value="Unassembled WGS sequence"/>
</dbReference>
<dbReference type="GO" id="GO:0047810">
    <property type="term" value="F:D-alanine-2-oxoglutarate aminotransferase activity"/>
    <property type="evidence" value="ECO:0007669"/>
    <property type="project" value="UniProtKB-EC"/>
</dbReference>
<comment type="cofactor">
    <cofactor evidence="1 11">
        <name>pyridoxal 5'-phosphate</name>
        <dbReference type="ChEBI" id="CHEBI:597326"/>
    </cofactor>
</comment>
<protein>
    <recommendedName>
        <fullName evidence="5 12">D-alanine aminotransferase</fullName>
        <ecNumber evidence="4 12">2.6.1.21</ecNumber>
    </recommendedName>
</protein>
<dbReference type="Pfam" id="PF01063">
    <property type="entry name" value="Aminotran_4"/>
    <property type="match status" value="1"/>
</dbReference>
<dbReference type="InterPro" id="IPR043132">
    <property type="entry name" value="BCAT-like_C"/>
</dbReference>
<evidence type="ECO:0000256" key="5">
    <source>
        <dbReference type="ARBA" id="ARBA00021779"/>
    </source>
</evidence>
<dbReference type="RefSeq" id="WP_093856353.1">
    <property type="nucleotide sequence ID" value="NZ_BJVZ01000006.1"/>
</dbReference>
<dbReference type="CDD" id="cd01558">
    <property type="entry name" value="D-AAT_like"/>
    <property type="match status" value="1"/>
</dbReference>
<organism evidence="13 14">
    <name type="scientific">Tenuibacillus multivorans</name>
    <dbReference type="NCBI Taxonomy" id="237069"/>
    <lineage>
        <taxon>Bacteria</taxon>
        <taxon>Bacillati</taxon>
        <taxon>Bacillota</taxon>
        <taxon>Bacilli</taxon>
        <taxon>Bacillales</taxon>
        <taxon>Bacillaceae</taxon>
        <taxon>Tenuibacillus</taxon>
    </lineage>
</organism>
<evidence type="ECO:0000313" key="14">
    <source>
        <dbReference type="Proteomes" id="UP000199334"/>
    </source>
</evidence>
<evidence type="ECO:0000256" key="11">
    <source>
        <dbReference type="RuleBase" id="RU004516"/>
    </source>
</evidence>
<dbReference type="GO" id="GO:0005829">
    <property type="term" value="C:cytosol"/>
    <property type="evidence" value="ECO:0007669"/>
    <property type="project" value="TreeGrafter"/>
</dbReference>
<evidence type="ECO:0000256" key="9">
    <source>
        <dbReference type="ARBA" id="ARBA00047911"/>
    </source>
</evidence>
<comment type="function">
    <text evidence="12">Acts on the D-isomers of alanine, leucine, aspartate, glutamate, aminobutyrate, norvaline and asparagine. The enzyme transfers an amino group from a substrate D-amino acid to the pyridoxal phosphate cofactor to form pyridoxamine and an alpha-keto acid in the first half-reaction.</text>
</comment>
<evidence type="ECO:0000256" key="2">
    <source>
        <dbReference type="ARBA" id="ARBA00009320"/>
    </source>
</evidence>
<dbReference type="GO" id="GO:0046416">
    <property type="term" value="P:D-amino acid metabolic process"/>
    <property type="evidence" value="ECO:0007669"/>
    <property type="project" value="InterPro"/>
</dbReference>
<evidence type="ECO:0000256" key="3">
    <source>
        <dbReference type="ARBA" id="ARBA00011738"/>
    </source>
</evidence>
<dbReference type="SUPFAM" id="SSF56752">
    <property type="entry name" value="D-aminoacid aminotransferase-like PLP-dependent enzymes"/>
    <property type="match status" value="1"/>
</dbReference>
<comment type="similarity">
    <text evidence="2 10">Belongs to the class-IV pyridoxal-phosphate-dependent aminotransferase family.</text>
</comment>
<evidence type="ECO:0000256" key="1">
    <source>
        <dbReference type="ARBA" id="ARBA00001933"/>
    </source>
</evidence>
<reference evidence="13 14" key="1">
    <citation type="submission" date="2016-10" db="EMBL/GenBank/DDBJ databases">
        <authorList>
            <person name="de Groot N.N."/>
        </authorList>
    </citation>
    <scope>NUCLEOTIDE SEQUENCE [LARGE SCALE GENOMIC DNA]</scope>
    <source>
        <strain evidence="13 14">CGMCC 1.3442</strain>
    </source>
</reference>